<dbReference type="Gene3D" id="1.10.357.10">
    <property type="entry name" value="Tetracycline Repressor, domain 2"/>
    <property type="match status" value="1"/>
</dbReference>
<dbReference type="InterPro" id="IPR036271">
    <property type="entry name" value="Tet_transcr_reg_TetR-rel_C_sf"/>
</dbReference>
<evidence type="ECO:0000313" key="1">
    <source>
        <dbReference type="EMBL" id="GAA2484791.1"/>
    </source>
</evidence>
<dbReference type="SUPFAM" id="SSF48498">
    <property type="entry name" value="Tetracyclin repressor-like, C-terminal domain"/>
    <property type="match status" value="1"/>
</dbReference>
<organism evidence="1 2">
    <name type="scientific">Streptomyces longisporus</name>
    <dbReference type="NCBI Taxonomy" id="1948"/>
    <lineage>
        <taxon>Bacteria</taxon>
        <taxon>Bacillati</taxon>
        <taxon>Actinomycetota</taxon>
        <taxon>Actinomycetes</taxon>
        <taxon>Kitasatosporales</taxon>
        <taxon>Streptomycetaceae</taxon>
        <taxon>Streptomyces</taxon>
    </lineage>
</organism>
<keyword evidence="2" id="KW-1185">Reference proteome</keyword>
<reference evidence="1 2" key="1">
    <citation type="journal article" date="2019" name="Int. J. Syst. Evol. Microbiol.">
        <title>The Global Catalogue of Microorganisms (GCM) 10K type strain sequencing project: providing services to taxonomists for standard genome sequencing and annotation.</title>
        <authorList>
            <consortium name="The Broad Institute Genomics Platform"/>
            <consortium name="The Broad Institute Genome Sequencing Center for Infectious Disease"/>
            <person name="Wu L."/>
            <person name="Ma J."/>
        </authorList>
    </citation>
    <scope>NUCLEOTIDE SEQUENCE [LARGE SCALE GENOMIC DNA]</scope>
    <source>
        <strain evidence="1 2">JCM 4395</strain>
    </source>
</reference>
<gene>
    <name evidence="1" type="ORF">GCM10010276_23200</name>
</gene>
<dbReference type="RefSeq" id="WP_344400056.1">
    <property type="nucleotide sequence ID" value="NZ_BAAASG010000006.1"/>
</dbReference>
<dbReference type="EMBL" id="BAAASG010000006">
    <property type="protein sequence ID" value="GAA2484791.1"/>
    <property type="molecule type" value="Genomic_DNA"/>
</dbReference>
<accession>A0ABN3LKL8</accession>
<protein>
    <submittedName>
        <fullName evidence="1">Uncharacterized protein</fullName>
    </submittedName>
</protein>
<evidence type="ECO:0000313" key="2">
    <source>
        <dbReference type="Proteomes" id="UP001501777"/>
    </source>
</evidence>
<proteinExistence type="predicted"/>
<name>A0ABN3LKL8_STRLO</name>
<comment type="caution">
    <text evidence="1">The sequence shown here is derived from an EMBL/GenBank/DDBJ whole genome shotgun (WGS) entry which is preliminary data.</text>
</comment>
<sequence>MSFPGAQALEALRAEAYQGFLRVIGRAKDSGQLREDFISRDLVLLLMANARVLRATGDAAPDAWRRLVAWMIQSFQTPARGPLPDRPEDAALYEAMRRVAHGMGSSKTGNRH</sequence>
<dbReference type="Proteomes" id="UP001501777">
    <property type="component" value="Unassembled WGS sequence"/>
</dbReference>